<dbReference type="AlphaFoldDB" id="A0A197JA08"/>
<keyword evidence="1" id="KW-0472">Membrane</keyword>
<reference evidence="2 3" key="1">
    <citation type="submission" date="2016-05" db="EMBL/GenBank/DDBJ databases">
        <title>Genome sequencing reveals origins of a unique bacterial endosymbiosis in the earliest lineages of terrestrial Fungi.</title>
        <authorList>
            <consortium name="DOE Joint Genome Institute"/>
            <person name="Uehling J."/>
            <person name="Gryganskyi A."/>
            <person name="Hameed K."/>
            <person name="Tschaplinski T."/>
            <person name="Misztal P."/>
            <person name="Wu S."/>
            <person name="Desiro A."/>
            <person name="Vande Pol N."/>
            <person name="Du Z.-Y."/>
            <person name="Zienkiewicz A."/>
            <person name="Zienkiewicz K."/>
            <person name="Morin E."/>
            <person name="Tisserant E."/>
            <person name="Splivallo R."/>
            <person name="Hainaut M."/>
            <person name="Henrissat B."/>
            <person name="Ohm R."/>
            <person name="Kuo A."/>
            <person name="Yan J."/>
            <person name="Lipzen A."/>
            <person name="Nolan M."/>
            <person name="Labutti K."/>
            <person name="Barry K."/>
            <person name="Goldstein A."/>
            <person name="Labbe J."/>
            <person name="Schadt C."/>
            <person name="Tuskan G."/>
            <person name="Grigoriev I."/>
            <person name="Martin F."/>
            <person name="Vilgalys R."/>
            <person name="Bonito G."/>
        </authorList>
    </citation>
    <scope>NUCLEOTIDE SEQUENCE [LARGE SCALE GENOMIC DNA]</scope>
    <source>
        <strain evidence="2 3">AG-77</strain>
    </source>
</reference>
<feature type="transmembrane region" description="Helical" evidence="1">
    <location>
        <begin position="27"/>
        <end position="50"/>
    </location>
</feature>
<organism evidence="2 3">
    <name type="scientific">Linnemannia elongata AG-77</name>
    <dbReference type="NCBI Taxonomy" id="1314771"/>
    <lineage>
        <taxon>Eukaryota</taxon>
        <taxon>Fungi</taxon>
        <taxon>Fungi incertae sedis</taxon>
        <taxon>Mucoromycota</taxon>
        <taxon>Mortierellomycotina</taxon>
        <taxon>Mortierellomycetes</taxon>
        <taxon>Mortierellales</taxon>
        <taxon>Mortierellaceae</taxon>
        <taxon>Linnemannia</taxon>
    </lineage>
</organism>
<dbReference type="EMBL" id="KV442426">
    <property type="protein sequence ID" value="OAQ21928.1"/>
    <property type="molecule type" value="Genomic_DNA"/>
</dbReference>
<evidence type="ECO:0000313" key="3">
    <source>
        <dbReference type="Proteomes" id="UP000078512"/>
    </source>
</evidence>
<protein>
    <submittedName>
        <fullName evidence="2">Uncharacterized protein</fullName>
    </submittedName>
</protein>
<sequence>MEDRIHNRLHYLLDHHLGDALRYRNGFAVATAILPYALLLTFAAVASAQWGKSFAPDPLRSFTCSAPVPRIATPTLMGSPFAFLPGVG</sequence>
<proteinExistence type="predicted"/>
<gene>
    <name evidence="2" type="ORF">K457DRAFT_26627</name>
</gene>
<evidence type="ECO:0000256" key="1">
    <source>
        <dbReference type="SAM" id="Phobius"/>
    </source>
</evidence>
<keyword evidence="1" id="KW-0812">Transmembrane</keyword>
<evidence type="ECO:0000313" key="2">
    <source>
        <dbReference type="EMBL" id="OAQ21928.1"/>
    </source>
</evidence>
<keyword evidence="3" id="KW-1185">Reference proteome</keyword>
<dbReference type="Proteomes" id="UP000078512">
    <property type="component" value="Unassembled WGS sequence"/>
</dbReference>
<accession>A0A197JA08</accession>
<keyword evidence="1" id="KW-1133">Transmembrane helix</keyword>
<name>A0A197JA08_9FUNG</name>